<dbReference type="KEGG" id="sli:Slin_4833"/>
<proteinExistence type="predicted"/>
<dbReference type="HOGENOM" id="CLU_3348781_0_0_10"/>
<keyword evidence="2" id="KW-1185">Reference proteome</keyword>
<dbReference type="Proteomes" id="UP000002028">
    <property type="component" value="Chromosome"/>
</dbReference>
<name>D2QQN0_SPILD</name>
<protein>
    <submittedName>
        <fullName evidence="1">Uncharacterized protein</fullName>
    </submittedName>
</protein>
<sequence>MGAVESLGNSKDDTTINGSFRSLYYFILLNPIKFEVA</sequence>
<reference evidence="1 2" key="1">
    <citation type="journal article" date="2010" name="Stand. Genomic Sci.">
        <title>Complete genome sequence of Spirosoma linguale type strain (1).</title>
        <authorList>
            <person name="Lail K."/>
            <person name="Sikorski J."/>
            <person name="Saunders E."/>
            <person name="Lapidus A."/>
            <person name="Glavina Del Rio T."/>
            <person name="Copeland A."/>
            <person name="Tice H."/>
            <person name="Cheng J.-F."/>
            <person name="Lucas S."/>
            <person name="Nolan M."/>
            <person name="Bruce D."/>
            <person name="Goodwin L."/>
            <person name="Pitluck S."/>
            <person name="Ivanova N."/>
            <person name="Mavromatis K."/>
            <person name="Ovchinnikova G."/>
            <person name="Pati A."/>
            <person name="Chen A."/>
            <person name="Palaniappan K."/>
            <person name="Land M."/>
            <person name="Hauser L."/>
            <person name="Chang Y.-J."/>
            <person name="Jeffries C.D."/>
            <person name="Chain P."/>
            <person name="Brettin T."/>
            <person name="Detter J.C."/>
            <person name="Schuetze A."/>
            <person name="Rohde M."/>
            <person name="Tindall B.J."/>
            <person name="Goeker M."/>
            <person name="Bristow J."/>
            <person name="Eisen J.A."/>
            <person name="Markowitz V."/>
            <person name="Hugenholtz P."/>
            <person name="Kyrpides N.C."/>
            <person name="Klenk H.-P."/>
            <person name="Chen F."/>
        </authorList>
    </citation>
    <scope>NUCLEOTIDE SEQUENCE [LARGE SCALE GENOMIC DNA]</scope>
    <source>
        <strain evidence="2">ATCC 33905 / DSM 74 / LMG 10896 / Claus 1</strain>
    </source>
</reference>
<dbReference type="EMBL" id="CP001769">
    <property type="protein sequence ID" value="ADB40811.1"/>
    <property type="molecule type" value="Genomic_DNA"/>
</dbReference>
<gene>
    <name evidence="1" type="ordered locus">Slin_4833</name>
</gene>
<accession>D2QQN0</accession>
<dbReference type="AlphaFoldDB" id="D2QQN0"/>
<evidence type="ECO:0000313" key="2">
    <source>
        <dbReference type="Proteomes" id="UP000002028"/>
    </source>
</evidence>
<organism evidence="1 2">
    <name type="scientific">Spirosoma linguale (strain ATCC 33905 / DSM 74 / LMG 10896 / Claus 1)</name>
    <dbReference type="NCBI Taxonomy" id="504472"/>
    <lineage>
        <taxon>Bacteria</taxon>
        <taxon>Pseudomonadati</taxon>
        <taxon>Bacteroidota</taxon>
        <taxon>Cytophagia</taxon>
        <taxon>Cytophagales</taxon>
        <taxon>Cytophagaceae</taxon>
        <taxon>Spirosoma</taxon>
    </lineage>
</organism>
<evidence type="ECO:0000313" key="1">
    <source>
        <dbReference type="EMBL" id="ADB40811.1"/>
    </source>
</evidence>